<evidence type="ECO:0000256" key="4">
    <source>
        <dbReference type="ARBA" id="ARBA00022490"/>
    </source>
</evidence>
<evidence type="ECO:0000256" key="2">
    <source>
        <dbReference type="ARBA" id="ARBA00004496"/>
    </source>
</evidence>
<sequence length="831" mass="94112">MASPAKSPDEEGSKSWMEWRQQLQAYVAWVNSQLKKKPGVRLIEDLRNDMKDGVAMIELIEIVGGEHMSGVHLCPSTYGEMRENIERILHYMTTNRIRMHHTNPKDIVDGNLKSIMRLILALAAHFKPQSVKHSTQSNSKRSSVTGIAQGASAALAEARRNAAKAGNSFRRNRSSYNYSDRRRTYHEGSSSEHLSDSDQSFNCDRTRVFSRDDGDGASADKSPQSSSRFSPGITDTSSPKESRLSKSKSSDQVYAKDSGTELEDSGSNTVDRAQYEDLLQEYMELSDAMSNTRRELLKLQDLLLCGEPPDGAEDSPKQVISGSSPAEQMVILESQLIQTQEVCSDLREDLSRTKNDCMHLQGKKSGLQQRMADQEEQLSQLRAELLRRDFEKQSLESEKGELKMKVYDRDKTISDLRKEIVRRDQKVDQLQNNIQLTIQEKESVTRALKQQISDLHERLRLVGERGATLSARVASQDKRMAKLEGKILQTGDPQQREATPGGNSGEDLHVVRDAIHNLRLNFKTSDPQQHKLDSVEHFVCSLLDKINQPNNLSTVSNGQVSTLFYFHNNANDAFKAMCKKMRQEGKGKIQHKPSIQKGDIVKLYNHSRVFNPNIPTGLLNKVFFEVMLYFCRRGQENLRDLKVSDFDILTDDSGKRYVSKVTSELTKNHQGAQTEEFEPEGVVCMKQKLQCAHWHLLIHEHVISRRLNFDSTGDVRRSPITSIPGSNTSFSPNQLDNPSSRTKQLNPQPTTKVLYFTDRTVNPSMCTIHKRLGEITLKDFKDHICVKGNYRYSFKALDPEFGTVKEEVMSDDDKVPGWEGQIVAWVEEDTG</sequence>
<dbReference type="InterPro" id="IPR001158">
    <property type="entry name" value="DIX"/>
</dbReference>
<feature type="region of interest" description="Disordered" evidence="11">
    <location>
        <begin position="716"/>
        <end position="746"/>
    </location>
</feature>
<dbReference type="PROSITE" id="PS50841">
    <property type="entry name" value="DIX"/>
    <property type="match status" value="1"/>
</dbReference>
<evidence type="ECO:0000259" key="13">
    <source>
        <dbReference type="PROSITE" id="PS50841"/>
    </source>
</evidence>
<comment type="similarity">
    <text evidence="8">Belongs to the DIXDC1 family.</text>
</comment>
<keyword evidence="5 9" id="KW-0879">Wnt signaling pathway</keyword>
<keyword evidence="3" id="KW-0217">Developmental protein</keyword>
<dbReference type="Pfam" id="PF00778">
    <property type="entry name" value="DIX"/>
    <property type="match status" value="1"/>
</dbReference>
<evidence type="ECO:0000313" key="14">
    <source>
        <dbReference type="EMBL" id="CAG2195427.1"/>
    </source>
</evidence>
<comment type="subcellular location">
    <subcellularLocation>
        <location evidence="1">Cell junction</location>
        <location evidence="1">Focal adhesion</location>
    </subcellularLocation>
    <subcellularLocation>
        <location evidence="2">Cytoplasm</location>
    </subcellularLocation>
</comment>
<comment type="caution">
    <text evidence="14">The sequence shown here is derived from an EMBL/GenBank/DDBJ whole genome shotgun (WGS) entry which is preliminary data.</text>
</comment>
<feature type="coiled-coil region" evidence="10">
    <location>
        <begin position="357"/>
        <end position="384"/>
    </location>
</feature>
<dbReference type="InterPro" id="IPR015506">
    <property type="entry name" value="Dsh/Dvl-rel"/>
</dbReference>
<evidence type="ECO:0000259" key="12">
    <source>
        <dbReference type="PROSITE" id="PS50021"/>
    </source>
</evidence>
<dbReference type="Gene3D" id="1.10.287.1490">
    <property type="match status" value="1"/>
</dbReference>
<feature type="compositionally biased region" description="Low complexity" evidence="11">
    <location>
        <begin position="163"/>
        <end position="178"/>
    </location>
</feature>
<evidence type="ECO:0000256" key="1">
    <source>
        <dbReference type="ARBA" id="ARBA00004246"/>
    </source>
</evidence>
<evidence type="ECO:0000256" key="11">
    <source>
        <dbReference type="SAM" id="MobiDB-lite"/>
    </source>
</evidence>
<feature type="domain" description="Calponin-homology (CH)" evidence="12">
    <location>
        <begin position="20"/>
        <end position="127"/>
    </location>
</feature>
<evidence type="ECO:0000256" key="6">
    <source>
        <dbReference type="ARBA" id="ARBA00022949"/>
    </source>
</evidence>
<organism evidence="14 15">
    <name type="scientific">Mytilus edulis</name>
    <name type="common">Blue mussel</name>
    <dbReference type="NCBI Taxonomy" id="6550"/>
    <lineage>
        <taxon>Eukaryota</taxon>
        <taxon>Metazoa</taxon>
        <taxon>Spiralia</taxon>
        <taxon>Lophotrochozoa</taxon>
        <taxon>Mollusca</taxon>
        <taxon>Bivalvia</taxon>
        <taxon>Autobranchia</taxon>
        <taxon>Pteriomorphia</taxon>
        <taxon>Mytilida</taxon>
        <taxon>Mytiloidea</taxon>
        <taxon>Mytilidae</taxon>
        <taxon>Mytilinae</taxon>
        <taxon>Mytilus</taxon>
    </lineage>
</organism>
<feature type="compositionally biased region" description="Basic and acidic residues" evidence="11">
    <location>
        <begin position="204"/>
        <end position="214"/>
    </location>
</feature>
<dbReference type="AlphaFoldDB" id="A0A8S3QJB4"/>
<protein>
    <submittedName>
        <fullName evidence="14">Dixin</fullName>
    </submittedName>
</protein>
<feature type="compositionally biased region" description="Basic and acidic residues" evidence="11">
    <location>
        <begin position="179"/>
        <end position="196"/>
    </location>
</feature>
<dbReference type="PROSITE" id="PS50021">
    <property type="entry name" value="CH"/>
    <property type="match status" value="1"/>
</dbReference>
<gene>
    <name evidence="14" type="ORF">MEDL_10378</name>
</gene>
<dbReference type="InterPro" id="IPR038207">
    <property type="entry name" value="DIX_dom_sf"/>
</dbReference>
<accession>A0A8S3QJB4</accession>
<proteinExistence type="inferred from homology"/>
<dbReference type="InterPro" id="IPR029071">
    <property type="entry name" value="Ubiquitin-like_domsf"/>
</dbReference>
<dbReference type="PANTHER" id="PTHR10878">
    <property type="entry name" value="SEGMENT POLARITY PROTEIN DISHEVELLED"/>
    <property type="match status" value="1"/>
</dbReference>
<evidence type="ECO:0000313" key="15">
    <source>
        <dbReference type="Proteomes" id="UP000683360"/>
    </source>
</evidence>
<dbReference type="Gene3D" id="2.40.240.130">
    <property type="match status" value="1"/>
</dbReference>
<feature type="coiled-coil region" evidence="10">
    <location>
        <begin position="275"/>
        <end position="302"/>
    </location>
</feature>
<dbReference type="Proteomes" id="UP000683360">
    <property type="component" value="Unassembled WGS sequence"/>
</dbReference>
<evidence type="ECO:0000256" key="8">
    <source>
        <dbReference type="ARBA" id="ARBA00060765"/>
    </source>
</evidence>
<dbReference type="GO" id="GO:0005829">
    <property type="term" value="C:cytosol"/>
    <property type="evidence" value="ECO:0007669"/>
    <property type="project" value="TreeGrafter"/>
</dbReference>
<evidence type="ECO:0000256" key="5">
    <source>
        <dbReference type="ARBA" id="ARBA00022687"/>
    </source>
</evidence>
<dbReference type="EMBL" id="CAJPWZ010000519">
    <property type="protein sequence ID" value="CAG2195427.1"/>
    <property type="molecule type" value="Genomic_DNA"/>
</dbReference>
<dbReference type="SMART" id="SM00021">
    <property type="entry name" value="DAX"/>
    <property type="match status" value="1"/>
</dbReference>
<feature type="region of interest" description="Disordered" evidence="11">
    <location>
        <begin position="158"/>
        <end position="269"/>
    </location>
</feature>
<name>A0A8S3QJB4_MYTED</name>
<dbReference type="OrthoDB" id="30551at2759"/>
<evidence type="ECO:0000256" key="7">
    <source>
        <dbReference type="ARBA" id="ARBA00023054"/>
    </source>
</evidence>
<dbReference type="SUPFAM" id="SSF54236">
    <property type="entry name" value="Ubiquitin-like"/>
    <property type="match status" value="1"/>
</dbReference>
<keyword evidence="7 10" id="KW-0175">Coiled coil</keyword>
<feature type="compositionally biased region" description="Polar residues" evidence="11">
    <location>
        <begin position="221"/>
        <end position="237"/>
    </location>
</feature>
<dbReference type="GO" id="GO:0060070">
    <property type="term" value="P:canonical Wnt signaling pathway"/>
    <property type="evidence" value="ECO:0007669"/>
    <property type="project" value="TreeGrafter"/>
</dbReference>
<evidence type="ECO:0000256" key="10">
    <source>
        <dbReference type="SAM" id="Coils"/>
    </source>
</evidence>
<dbReference type="GO" id="GO:0005925">
    <property type="term" value="C:focal adhesion"/>
    <property type="evidence" value="ECO:0007669"/>
    <property type="project" value="UniProtKB-SubCell"/>
</dbReference>
<dbReference type="SUPFAM" id="SSF47576">
    <property type="entry name" value="Calponin-homology domain, CH-domain"/>
    <property type="match status" value="1"/>
</dbReference>
<reference evidence="14" key="1">
    <citation type="submission" date="2021-03" db="EMBL/GenBank/DDBJ databases">
        <authorList>
            <person name="Bekaert M."/>
        </authorList>
    </citation>
    <scope>NUCLEOTIDE SEQUENCE</scope>
</reference>
<dbReference type="Gene3D" id="1.10.418.10">
    <property type="entry name" value="Calponin-like domain"/>
    <property type="match status" value="1"/>
</dbReference>
<keyword evidence="6" id="KW-0965">Cell junction</keyword>
<dbReference type="Pfam" id="PF00307">
    <property type="entry name" value="CH"/>
    <property type="match status" value="1"/>
</dbReference>
<feature type="compositionally biased region" description="Polar residues" evidence="11">
    <location>
        <begin position="719"/>
        <end position="746"/>
    </location>
</feature>
<dbReference type="InterPro" id="IPR001715">
    <property type="entry name" value="CH_dom"/>
</dbReference>
<feature type="coiled-coil region" evidence="10">
    <location>
        <begin position="413"/>
        <end position="458"/>
    </location>
</feature>
<keyword evidence="15" id="KW-1185">Reference proteome</keyword>
<dbReference type="FunFam" id="2.40.240.130:FF:000003">
    <property type="entry name" value="Dixin isoform 1"/>
    <property type="match status" value="1"/>
</dbReference>
<feature type="domain" description="DIX" evidence="13">
    <location>
        <begin position="750"/>
        <end position="830"/>
    </location>
</feature>
<keyword evidence="4" id="KW-0963">Cytoplasm</keyword>
<dbReference type="CDD" id="cd21213">
    <property type="entry name" value="CH_DIXDC1"/>
    <property type="match status" value="1"/>
</dbReference>
<evidence type="ECO:0000256" key="3">
    <source>
        <dbReference type="ARBA" id="ARBA00022473"/>
    </source>
</evidence>
<dbReference type="PANTHER" id="PTHR10878:SF22">
    <property type="entry name" value="DIXIN"/>
    <property type="match status" value="1"/>
</dbReference>
<dbReference type="InterPro" id="IPR036872">
    <property type="entry name" value="CH_dom_sf"/>
</dbReference>
<evidence type="ECO:0000256" key="9">
    <source>
        <dbReference type="PROSITE-ProRule" id="PRU00069"/>
    </source>
</evidence>